<organism evidence="2 3">
    <name type="scientific">Tenacibaculum polynesiense</name>
    <dbReference type="NCBI Taxonomy" id="3137857"/>
    <lineage>
        <taxon>Bacteria</taxon>
        <taxon>Pseudomonadati</taxon>
        <taxon>Bacteroidota</taxon>
        <taxon>Flavobacteriia</taxon>
        <taxon>Flavobacteriales</taxon>
        <taxon>Flavobacteriaceae</taxon>
        <taxon>Tenacibaculum</taxon>
    </lineage>
</organism>
<dbReference type="Proteomes" id="UP001497527">
    <property type="component" value="Unassembled WGS sequence"/>
</dbReference>
<sequence>MKKGGYFLLTLVIVLSSCTSNTVYEKPDNLIPKDSMVALLTDMYVASSAKNRKNKFLKREKNYVKLVYEKYKIDSTRFDESNTYYTSKIEDYTDMLKEVKKRIDSLFDTYENELSMQDSILKQKRRDTLKGELKTKRLNKEISSKLKEKNSNLKGSSK</sequence>
<comment type="caution">
    <text evidence="2">The sequence shown here is derived from an EMBL/GenBank/DDBJ whole genome shotgun (WGS) entry which is preliminary data.</text>
</comment>
<accession>A0ABM9PEK7</accession>
<protein>
    <recommendedName>
        <fullName evidence="1">DUF4296 domain-containing protein</fullName>
    </recommendedName>
</protein>
<dbReference type="InterPro" id="IPR025381">
    <property type="entry name" value="DUF4296"/>
</dbReference>
<evidence type="ECO:0000259" key="1">
    <source>
        <dbReference type="Pfam" id="PF14129"/>
    </source>
</evidence>
<dbReference type="PROSITE" id="PS51257">
    <property type="entry name" value="PROKAR_LIPOPROTEIN"/>
    <property type="match status" value="1"/>
</dbReference>
<dbReference type="Pfam" id="PF14129">
    <property type="entry name" value="DUF4296"/>
    <property type="match status" value="1"/>
</dbReference>
<name>A0ABM9PEK7_9FLAO</name>
<evidence type="ECO:0000313" key="3">
    <source>
        <dbReference type="Proteomes" id="UP001497527"/>
    </source>
</evidence>
<keyword evidence="3" id="KW-1185">Reference proteome</keyword>
<evidence type="ECO:0000313" key="2">
    <source>
        <dbReference type="EMBL" id="CAL2103993.1"/>
    </source>
</evidence>
<reference evidence="2 3" key="1">
    <citation type="submission" date="2024-05" db="EMBL/GenBank/DDBJ databases">
        <authorList>
            <person name="Duchaud E."/>
        </authorList>
    </citation>
    <scope>NUCLEOTIDE SEQUENCE [LARGE SCALE GENOMIC DNA]</scope>
    <source>
        <strain evidence="2">Ena-SAMPLE-TAB-13-05-2024-13:56:06:370-140308</strain>
    </source>
</reference>
<dbReference type="RefSeq" id="WP_348718039.1">
    <property type="nucleotide sequence ID" value="NZ_CAXJIO010000014.1"/>
</dbReference>
<proteinExistence type="predicted"/>
<dbReference type="EMBL" id="CAXJIO010000014">
    <property type="protein sequence ID" value="CAL2103993.1"/>
    <property type="molecule type" value="Genomic_DNA"/>
</dbReference>
<feature type="domain" description="DUF4296" evidence="1">
    <location>
        <begin position="27"/>
        <end position="105"/>
    </location>
</feature>
<gene>
    <name evidence="2" type="ORF">T190423A01A_50241</name>
</gene>